<dbReference type="AlphaFoldDB" id="A0A0V0QP61"/>
<name>A0A0V0QP61_PSEPJ</name>
<keyword evidence="3" id="KW-1185">Reference proteome</keyword>
<evidence type="ECO:0000313" key="2">
    <source>
        <dbReference type="EMBL" id="KRX03832.1"/>
    </source>
</evidence>
<evidence type="ECO:0000313" key="3">
    <source>
        <dbReference type="Proteomes" id="UP000054937"/>
    </source>
</evidence>
<evidence type="ECO:0000256" key="1">
    <source>
        <dbReference type="SAM" id="MobiDB-lite"/>
    </source>
</evidence>
<accession>A0A0V0QP61</accession>
<reference evidence="2 3" key="1">
    <citation type="journal article" date="2015" name="Sci. Rep.">
        <title>Genome of the facultative scuticociliatosis pathogen Pseudocohnilembus persalinus provides insight into its virulence through horizontal gene transfer.</title>
        <authorList>
            <person name="Xiong J."/>
            <person name="Wang G."/>
            <person name="Cheng J."/>
            <person name="Tian M."/>
            <person name="Pan X."/>
            <person name="Warren A."/>
            <person name="Jiang C."/>
            <person name="Yuan D."/>
            <person name="Miao W."/>
        </authorList>
    </citation>
    <scope>NUCLEOTIDE SEQUENCE [LARGE SCALE GENOMIC DNA]</scope>
    <source>
        <strain evidence="2">36N120E</strain>
    </source>
</reference>
<feature type="region of interest" description="Disordered" evidence="1">
    <location>
        <begin position="55"/>
        <end position="120"/>
    </location>
</feature>
<feature type="compositionally biased region" description="Acidic residues" evidence="1">
    <location>
        <begin position="99"/>
        <end position="110"/>
    </location>
</feature>
<comment type="caution">
    <text evidence="2">The sequence shown here is derived from an EMBL/GenBank/DDBJ whole genome shotgun (WGS) entry which is preliminary data.</text>
</comment>
<dbReference type="Proteomes" id="UP000054937">
    <property type="component" value="Unassembled WGS sequence"/>
</dbReference>
<gene>
    <name evidence="2" type="ORF">PPERSA_04627</name>
</gene>
<protein>
    <submittedName>
        <fullName evidence="2">Uncharacterized protein</fullName>
    </submittedName>
</protein>
<dbReference type="EMBL" id="LDAU01000125">
    <property type="protein sequence ID" value="KRX03832.1"/>
    <property type="molecule type" value="Genomic_DNA"/>
</dbReference>
<sequence>MCKILQTQQNSVEYYDGLIINDPVQIYHMNEFRPITFRGLTQDIADLLCVSINGNNESENSSLQSDKEKEEDDGDSNDKGKNNDTNGGLGNIEDGQENKDDENEDDDQDTEDKIDNENQNTQAKIDYQLLISNEFTTGYVCNDYSQILDKDPKLLCNSIFVSELAENSESTLKSARFETSSCPYNEYFSSSFSFRCDNQEEDQYKSIDDVKLQIQTNIIMIKNLKYLLFIKKLDKQQMFFKING</sequence>
<dbReference type="InParanoid" id="A0A0V0QP61"/>
<organism evidence="2 3">
    <name type="scientific">Pseudocohnilembus persalinus</name>
    <name type="common">Ciliate</name>
    <dbReference type="NCBI Taxonomy" id="266149"/>
    <lineage>
        <taxon>Eukaryota</taxon>
        <taxon>Sar</taxon>
        <taxon>Alveolata</taxon>
        <taxon>Ciliophora</taxon>
        <taxon>Intramacronucleata</taxon>
        <taxon>Oligohymenophorea</taxon>
        <taxon>Scuticociliatia</taxon>
        <taxon>Philasterida</taxon>
        <taxon>Pseudocohnilembidae</taxon>
        <taxon>Pseudocohnilembus</taxon>
    </lineage>
</organism>
<proteinExistence type="predicted"/>